<gene>
    <name evidence="2" type="ORF">Sradi_1815100</name>
</gene>
<name>A0AAW2TW35_SESRA</name>
<dbReference type="GO" id="GO:0045944">
    <property type="term" value="P:positive regulation of transcription by RNA polymerase II"/>
    <property type="evidence" value="ECO:0007669"/>
    <property type="project" value="TreeGrafter"/>
</dbReference>
<dbReference type="EMBL" id="JACGWJ010000007">
    <property type="protein sequence ID" value="KAL0408807.1"/>
    <property type="molecule type" value="Genomic_DNA"/>
</dbReference>
<feature type="compositionally biased region" description="Low complexity" evidence="1">
    <location>
        <begin position="228"/>
        <end position="244"/>
    </location>
</feature>
<dbReference type="GO" id="GO:0016592">
    <property type="term" value="C:mediator complex"/>
    <property type="evidence" value="ECO:0007669"/>
    <property type="project" value="TreeGrafter"/>
</dbReference>
<evidence type="ECO:0000256" key="1">
    <source>
        <dbReference type="SAM" id="MobiDB-lite"/>
    </source>
</evidence>
<reference evidence="2" key="1">
    <citation type="submission" date="2020-06" db="EMBL/GenBank/DDBJ databases">
        <authorList>
            <person name="Li T."/>
            <person name="Hu X."/>
            <person name="Zhang T."/>
            <person name="Song X."/>
            <person name="Zhang H."/>
            <person name="Dai N."/>
            <person name="Sheng W."/>
            <person name="Hou X."/>
            <person name="Wei L."/>
        </authorList>
    </citation>
    <scope>NUCLEOTIDE SEQUENCE</scope>
    <source>
        <strain evidence="2">G02</strain>
        <tissue evidence="2">Leaf</tissue>
    </source>
</reference>
<sequence length="244" mass="26683">MNMNENTMSGTGASGMPSGTGTIMIPTLGTTSQQGHPGMQQPVGLNSNNSATNMPLNQQQISSTVQSARSKYVKVWEGTLSGPRQGQPVFITRLEGYRSVSASETLAANWPPVMQIVRLMPRDHMNKKNYVGKVDFLVFRAMNQHGFLGELQEKNLCAVIQLPSQTLLLSASNRAYRLIAVLFSRDMVVTHQQQPLMQIPQQQQQQQMVGTGMNQTYIQGGGRPQMLSQGQASSQGSTSMPKDV</sequence>
<organism evidence="2">
    <name type="scientific">Sesamum radiatum</name>
    <name type="common">Black benniseed</name>
    <dbReference type="NCBI Taxonomy" id="300843"/>
    <lineage>
        <taxon>Eukaryota</taxon>
        <taxon>Viridiplantae</taxon>
        <taxon>Streptophyta</taxon>
        <taxon>Embryophyta</taxon>
        <taxon>Tracheophyta</taxon>
        <taxon>Spermatophyta</taxon>
        <taxon>Magnoliopsida</taxon>
        <taxon>eudicotyledons</taxon>
        <taxon>Gunneridae</taxon>
        <taxon>Pentapetalae</taxon>
        <taxon>asterids</taxon>
        <taxon>lamiids</taxon>
        <taxon>Lamiales</taxon>
        <taxon>Pedaliaceae</taxon>
        <taxon>Sesamum</taxon>
    </lineage>
</organism>
<accession>A0AAW2TW35</accession>
<dbReference type="AlphaFoldDB" id="A0AAW2TW35"/>
<dbReference type="GO" id="GO:0005667">
    <property type="term" value="C:transcription regulator complex"/>
    <property type="evidence" value="ECO:0007669"/>
    <property type="project" value="TreeGrafter"/>
</dbReference>
<feature type="compositionally biased region" description="Polar residues" evidence="1">
    <location>
        <begin position="1"/>
        <end position="21"/>
    </location>
</feature>
<comment type="caution">
    <text evidence="2">The sequence shown here is derived from an EMBL/GenBank/DDBJ whole genome shotgun (WGS) entry which is preliminary data.</text>
</comment>
<feature type="region of interest" description="Disordered" evidence="1">
    <location>
        <begin position="220"/>
        <end position="244"/>
    </location>
</feature>
<reference evidence="2" key="2">
    <citation type="journal article" date="2024" name="Plant">
        <title>Genomic evolution and insights into agronomic trait innovations of Sesamum species.</title>
        <authorList>
            <person name="Miao H."/>
            <person name="Wang L."/>
            <person name="Qu L."/>
            <person name="Liu H."/>
            <person name="Sun Y."/>
            <person name="Le M."/>
            <person name="Wang Q."/>
            <person name="Wei S."/>
            <person name="Zheng Y."/>
            <person name="Lin W."/>
            <person name="Duan Y."/>
            <person name="Cao H."/>
            <person name="Xiong S."/>
            <person name="Wang X."/>
            <person name="Wei L."/>
            <person name="Li C."/>
            <person name="Ma Q."/>
            <person name="Ju M."/>
            <person name="Zhao R."/>
            <person name="Li G."/>
            <person name="Mu C."/>
            <person name="Tian Q."/>
            <person name="Mei H."/>
            <person name="Zhang T."/>
            <person name="Gao T."/>
            <person name="Zhang H."/>
        </authorList>
    </citation>
    <scope>NUCLEOTIDE SEQUENCE</scope>
    <source>
        <strain evidence="2">G02</strain>
    </source>
</reference>
<proteinExistence type="predicted"/>
<feature type="region of interest" description="Disordered" evidence="1">
    <location>
        <begin position="1"/>
        <end position="44"/>
    </location>
</feature>
<dbReference type="PANTHER" id="PTHR12433">
    <property type="entry name" value="MEDIATOR OF RNA POLYMERASE II TRANSCRIPTION SUBUNIT 25"/>
    <property type="match status" value="1"/>
</dbReference>
<evidence type="ECO:0000313" key="2">
    <source>
        <dbReference type="EMBL" id="KAL0408807.1"/>
    </source>
</evidence>
<protein>
    <submittedName>
        <fullName evidence="2">Mediator of RNA polymerase II transcription subunit</fullName>
    </submittedName>
</protein>
<dbReference type="PANTHER" id="PTHR12433:SF11">
    <property type="entry name" value="MEDIATOR OF RNA POLYMERASE II TRANSCRIPTION SUBUNIT 25"/>
    <property type="match status" value="1"/>
</dbReference>